<evidence type="ECO:0000313" key="11">
    <source>
        <dbReference type="Proteomes" id="UP000199423"/>
    </source>
</evidence>
<dbReference type="PANTHER" id="PTHR43848">
    <property type="entry name" value="PUTRESCINE TRANSPORT SYSTEM PERMEASE PROTEIN POTI"/>
    <property type="match status" value="1"/>
</dbReference>
<keyword evidence="4" id="KW-1003">Cell membrane</keyword>
<evidence type="ECO:0000256" key="7">
    <source>
        <dbReference type="ARBA" id="ARBA00023136"/>
    </source>
</evidence>
<evidence type="ECO:0000256" key="3">
    <source>
        <dbReference type="ARBA" id="ARBA00022448"/>
    </source>
</evidence>
<dbReference type="AlphaFoldDB" id="A0A1I7NJY2"/>
<sequence length="257" mass="27295">MTLRAACWLTFGILSAAFLVAPLALVVAFSFGENPHATLPFGNPTLQWYRELFAGDDFLAALQNSAIVTSCVGLLSAVLGTAAAFGFTALDRKLSRLGAQLISLPVMLPPLVLALALATAFSATRIPLGLGTVIPSHLIFTQPFVILIIYARLTAFDRSLIDSARDLGASSLQIFFTITLPLIAPSLIGATLLSMAISLDDFVITFFTIGGGMTLPTLIWGMLRTHLDPTINALGTLVLVLTLGLSVIAFKLTRYKG</sequence>
<dbReference type="GO" id="GO:0055085">
    <property type="term" value="P:transmembrane transport"/>
    <property type="evidence" value="ECO:0007669"/>
    <property type="project" value="InterPro"/>
</dbReference>
<keyword evidence="5 8" id="KW-0812">Transmembrane</keyword>
<keyword evidence="6 8" id="KW-1133">Transmembrane helix</keyword>
<dbReference type="PROSITE" id="PS50928">
    <property type="entry name" value="ABC_TM1"/>
    <property type="match status" value="1"/>
</dbReference>
<dbReference type="OrthoDB" id="9782004at2"/>
<feature type="transmembrane region" description="Helical" evidence="8">
    <location>
        <begin position="133"/>
        <end position="153"/>
    </location>
</feature>
<feature type="transmembrane region" description="Helical" evidence="8">
    <location>
        <begin position="174"/>
        <end position="197"/>
    </location>
</feature>
<evidence type="ECO:0000256" key="5">
    <source>
        <dbReference type="ARBA" id="ARBA00022692"/>
    </source>
</evidence>
<accession>A0A1I7NJY2</accession>
<comment type="subcellular location">
    <subcellularLocation>
        <location evidence="1 8">Cell membrane</location>
        <topology evidence="1 8">Multi-pass membrane protein</topology>
    </subcellularLocation>
</comment>
<dbReference type="GO" id="GO:0005886">
    <property type="term" value="C:plasma membrane"/>
    <property type="evidence" value="ECO:0007669"/>
    <property type="project" value="UniProtKB-SubCell"/>
</dbReference>
<dbReference type="Gene3D" id="1.10.3720.10">
    <property type="entry name" value="MetI-like"/>
    <property type="match status" value="1"/>
</dbReference>
<evidence type="ECO:0000313" key="10">
    <source>
        <dbReference type="EMBL" id="SFV34995.1"/>
    </source>
</evidence>
<dbReference type="EMBL" id="FPCH01000002">
    <property type="protein sequence ID" value="SFV34995.1"/>
    <property type="molecule type" value="Genomic_DNA"/>
</dbReference>
<dbReference type="CDD" id="cd06261">
    <property type="entry name" value="TM_PBP2"/>
    <property type="match status" value="1"/>
</dbReference>
<dbReference type="InterPro" id="IPR035906">
    <property type="entry name" value="MetI-like_sf"/>
</dbReference>
<dbReference type="PANTHER" id="PTHR43848:SF2">
    <property type="entry name" value="PUTRESCINE TRANSPORT SYSTEM PERMEASE PROTEIN POTI"/>
    <property type="match status" value="1"/>
</dbReference>
<dbReference type="InterPro" id="IPR051789">
    <property type="entry name" value="Bact_Polyamine_Transport"/>
</dbReference>
<dbReference type="Proteomes" id="UP000199423">
    <property type="component" value="Unassembled WGS sequence"/>
</dbReference>
<evidence type="ECO:0000256" key="2">
    <source>
        <dbReference type="ARBA" id="ARBA00007069"/>
    </source>
</evidence>
<feature type="transmembrane region" description="Helical" evidence="8">
    <location>
        <begin position="102"/>
        <end position="121"/>
    </location>
</feature>
<dbReference type="STRING" id="51670.SAMN04488557_2476"/>
<evidence type="ECO:0000256" key="1">
    <source>
        <dbReference type="ARBA" id="ARBA00004651"/>
    </source>
</evidence>
<dbReference type="RefSeq" id="WP_092867952.1">
    <property type="nucleotide sequence ID" value="NZ_FPCH01000002.1"/>
</dbReference>
<proteinExistence type="inferred from homology"/>
<feature type="transmembrane region" description="Helical" evidence="8">
    <location>
        <begin position="203"/>
        <end position="223"/>
    </location>
</feature>
<comment type="similarity">
    <text evidence="2">Belongs to the binding-protein-dependent transport system permease family. CysTW subfamily.</text>
</comment>
<dbReference type="SUPFAM" id="SSF161098">
    <property type="entry name" value="MetI-like"/>
    <property type="match status" value="1"/>
</dbReference>
<keyword evidence="3 8" id="KW-0813">Transport</keyword>
<name>A0A1I7NJY2_9HYPH</name>
<reference evidence="11" key="1">
    <citation type="submission" date="2016-10" db="EMBL/GenBank/DDBJ databases">
        <authorList>
            <person name="Varghese N."/>
            <person name="Submissions S."/>
        </authorList>
    </citation>
    <scope>NUCLEOTIDE SEQUENCE [LARGE SCALE GENOMIC DNA]</scope>
    <source>
        <strain evidence="11">DSM 1565</strain>
    </source>
</reference>
<organism evidence="10 11">
    <name type="scientific">Hyphomicrobium facile</name>
    <dbReference type="NCBI Taxonomy" id="51670"/>
    <lineage>
        <taxon>Bacteria</taxon>
        <taxon>Pseudomonadati</taxon>
        <taxon>Pseudomonadota</taxon>
        <taxon>Alphaproteobacteria</taxon>
        <taxon>Hyphomicrobiales</taxon>
        <taxon>Hyphomicrobiaceae</taxon>
        <taxon>Hyphomicrobium</taxon>
    </lineage>
</organism>
<evidence type="ECO:0000256" key="6">
    <source>
        <dbReference type="ARBA" id="ARBA00022989"/>
    </source>
</evidence>
<evidence type="ECO:0000259" key="9">
    <source>
        <dbReference type="PROSITE" id="PS50928"/>
    </source>
</evidence>
<keyword evidence="11" id="KW-1185">Reference proteome</keyword>
<dbReference type="InterPro" id="IPR000515">
    <property type="entry name" value="MetI-like"/>
</dbReference>
<feature type="transmembrane region" description="Helical" evidence="8">
    <location>
        <begin position="66"/>
        <end position="90"/>
    </location>
</feature>
<dbReference type="Pfam" id="PF00528">
    <property type="entry name" value="BPD_transp_1"/>
    <property type="match status" value="1"/>
</dbReference>
<evidence type="ECO:0000256" key="4">
    <source>
        <dbReference type="ARBA" id="ARBA00022475"/>
    </source>
</evidence>
<feature type="domain" description="ABC transmembrane type-1" evidence="9">
    <location>
        <begin position="62"/>
        <end position="249"/>
    </location>
</feature>
<evidence type="ECO:0000256" key="8">
    <source>
        <dbReference type="RuleBase" id="RU363032"/>
    </source>
</evidence>
<protein>
    <submittedName>
        <fullName evidence="10">Spermidine/putrescine transport system permease protein</fullName>
    </submittedName>
</protein>
<gene>
    <name evidence="10" type="ORF">SAMN04488557_2476</name>
</gene>
<feature type="transmembrane region" description="Helical" evidence="8">
    <location>
        <begin position="230"/>
        <end position="250"/>
    </location>
</feature>
<keyword evidence="7 8" id="KW-0472">Membrane</keyword>